<gene>
    <name evidence="2" type="ORF">MNOR_LOCUS31578</name>
</gene>
<accession>A0AAV2S307</accession>
<proteinExistence type="predicted"/>
<dbReference type="AlphaFoldDB" id="A0AAV2S307"/>
<dbReference type="SUPFAM" id="SSF81383">
    <property type="entry name" value="F-box domain"/>
    <property type="match status" value="1"/>
</dbReference>
<dbReference type="InterPro" id="IPR032675">
    <property type="entry name" value="LRR_dom_sf"/>
</dbReference>
<dbReference type="Proteomes" id="UP001497623">
    <property type="component" value="Unassembled WGS sequence"/>
</dbReference>
<sequence>MDLNENCNLSGRKSVLCPPHNAFIPSDEEGFVRQPIPYRDYDLSPVDPKLPSIHVLVDDVLIKILEYLSLKKRIHCEIICRRWQALLYGMFQSTTEISLPESYFDDVSKPMLSKILLLTGKKLKSLTLISIDYTLKMKLFLTIAQLCPNLEYLDVSNLQNLYFDHVGDLKDCKNLRIFSANKCLNLNDTSFKELITVLPGLEKIFIESTELTGDYFDLLPEGLKELNINSCLRVSTENLHKVCRACKNLEILEIEILDIDKEFYEELGVNCTNLRSLKVFFLGPMLMFPNKLSP</sequence>
<dbReference type="Pfam" id="PF00646">
    <property type="entry name" value="F-box"/>
    <property type="match status" value="1"/>
</dbReference>
<dbReference type="SUPFAM" id="SSF52047">
    <property type="entry name" value="RNI-like"/>
    <property type="match status" value="1"/>
</dbReference>
<protein>
    <recommendedName>
        <fullName evidence="1">F-box domain-containing protein</fullName>
    </recommendedName>
</protein>
<dbReference type="Gene3D" id="3.80.10.10">
    <property type="entry name" value="Ribonuclease Inhibitor"/>
    <property type="match status" value="1"/>
</dbReference>
<evidence type="ECO:0000259" key="1">
    <source>
        <dbReference type="Pfam" id="PF00646"/>
    </source>
</evidence>
<dbReference type="EMBL" id="CAXKWB010040961">
    <property type="protein sequence ID" value="CAL4155902.1"/>
    <property type="molecule type" value="Genomic_DNA"/>
</dbReference>
<dbReference type="InterPro" id="IPR036047">
    <property type="entry name" value="F-box-like_dom_sf"/>
</dbReference>
<feature type="domain" description="F-box" evidence="1">
    <location>
        <begin position="56"/>
        <end position="86"/>
    </location>
</feature>
<organism evidence="2 3">
    <name type="scientific">Meganyctiphanes norvegica</name>
    <name type="common">Northern krill</name>
    <name type="synonym">Thysanopoda norvegica</name>
    <dbReference type="NCBI Taxonomy" id="48144"/>
    <lineage>
        <taxon>Eukaryota</taxon>
        <taxon>Metazoa</taxon>
        <taxon>Ecdysozoa</taxon>
        <taxon>Arthropoda</taxon>
        <taxon>Crustacea</taxon>
        <taxon>Multicrustacea</taxon>
        <taxon>Malacostraca</taxon>
        <taxon>Eumalacostraca</taxon>
        <taxon>Eucarida</taxon>
        <taxon>Euphausiacea</taxon>
        <taxon>Euphausiidae</taxon>
        <taxon>Meganyctiphanes</taxon>
    </lineage>
</organism>
<dbReference type="InterPro" id="IPR001810">
    <property type="entry name" value="F-box_dom"/>
</dbReference>
<keyword evidence="3" id="KW-1185">Reference proteome</keyword>
<comment type="caution">
    <text evidence="2">The sequence shown here is derived from an EMBL/GenBank/DDBJ whole genome shotgun (WGS) entry which is preliminary data.</text>
</comment>
<evidence type="ECO:0000313" key="2">
    <source>
        <dbReference type="EMBL" id="CAL4155902.1"/>
    </source>
</evidence>
<name>A0AAV2S307_MEGNR</name>
<reference evidence="2 3" key="1">
    <citation type="submission" date="2024-05" db="EMBL/GenBank/DDBJ databases">
        <authorList>
            <person name="Wallberg A."/>
        </authorList>
    </citation>
    <scope>NUCLEOTIDE SEQUENCE [LARGE SCALE GENOMIC DNA]</scope>
</reference>
<evidence type="ECO:0000313" key="3">
    <source>
        <dbReference type="Proteomes" id="UP001497623"/>
    </source>
</evidence>